<evidence type="ECO:0000313" key="1">
    <source>
        <dbReference type="EMBL" id="KAH7920455.1"/>
    </source>
</evidence>
<name>A0ACB8B445_9AGAM</name>
<dbReference type="EMBL" id="MU266579">
    <property type="protein sequence ID" value="KAH7920455.1"/>
    <property type="molecule type" value="Genomic_DNA"/>
</dbReference>
<reference evidence="1" key="1">
    <citation type="journal article" date="2021" name="New Phytol.">
        <title>Evolutionary innovations through gain and loss of genes in the ectomycorrhizal Boletales.</title>
        <authorList>
            <person name="Wu G."/>
            <person name="Miyauchi S."/>
            <person name="Morin E."/>
            <person name="Kuo A."/>
            <person name="Drula E."/>
            <person name="Varga T."/>
            <person name="Kohler A."/>
            <person name="Feng B."/>
            <person name="Cao Y."/>
            <person name="Lipzen A."/>
            <person name="Daum C."/>
            <person name="Hundley H."/>
            <person name="Pangilinan J."/>
            <person name="Johnson J."/>
            <person name="Barry K."/>
            <person name="LaButti K."/>
            <person name="Ng V."/>
            <person name="Ahrendt S."/>
            <person name="Min B."/>
            <person name="Choi I.G."/>
            <person name="Park H."/>
            <person name="Plett J.M."/>
            <person name="Magnuson J."/>
            <person name="Spatafora J.W."/>
            <person name="Nagy L.G."/>
            <person name="Henrissat B."/>
            <person name="Grigoriev I.V."/>
            <person name="Yang Z.L."/>
            <person name="Xu J."/>
            <person name="Martin F.M."/>
        </authorList>
    </citation>
    <scope>NUCLEOTIDE SEQUENCE</scope>
    <source>
        <strain evidence="1">KUC20120723A-06</strain>
    </source>
</reference>
<evidence type="ECO:0000313" key="2">
    <source>
        <dbReference type="Proteomes" id="UP000790709"/>
    </source>
</evidence>
<organism evidence="1 2">
    <name type="scientific">Leucogyrophana mollusca</name>
    <dbReference type="NCBI Taxonomy" id="85980"/>
    <lineage>
        <taxon>Eukaryota</taxon>
        <taxon>Fungi</taxon>
        <taxon>Dikarya</taxon>
        <taxon>Basidiomycota</taxon>
        <taxon>Agaricomycotina</taxon>
        <taxon>Agaricomycetes</taxon>
        <taxon>Agaricomycetidae</taxon>
        <taxon>Boletales</taxon>
        <taxon>Boletales incertae sedis</taxon>
        <taxon>Leucogyrophana</taxon>
    </lineage>
</organism>
<gene>
    <name evidence="1" type="ORF">BV22DRAFT_802767</name>
</gene>
<keyword evidence="2" id="KW-1185">Reference proteome</keyword>
<protein>
    <submittedName>
        <fullName evidence="1">Uncharacterized protein</fullName>
    </submittedName>
</protein>
<sequence>MSWLGGVCLYLALFHRTSHHDIHHAEYHCFLASTCGLTTNLTSGPPPRVHSALHEISFFPIAWITICSAEHHKGYRERVTGFDGRTWRVCFCFRRSVPMASTSLAETNDLSLRSIREARVSTPR</sequence>
<accession>A0ACB8B445</accession>
<proteinExistence type="predicted"/>
<comment type="caution">
    <text evidence="1">The sequence shown here is derived from an EMBL/GenBank/DDBJ whole genome shotgun (WGS) entry which is preliminary data.</text>
</comment>
<dbReference type="Proteomes" id="UP000790709">
    <property type="component" value="Unassembled WGS sequence"/>
</dbReference>